<proteinExistence type="predicted"/>
<comment type="caution">
    <text evidence="2">The sequence shown here is derived from an EMBL/GenBank/DDBJ whole genome shotgun (WGS) entry which is preliminary data.</text>
</comment>
<evidence type="ECO:0000256" key="1">
    <source>
        <dbReference type="SAM" id="MobiDB-lite"/>
    </source>
</evidence>
<reference evidence="2 3" key="1">
    <citation type="submission" date="2023-05" db="EMBL/GenBank/DDBJ databases">
        <title>B98-5 Cell Line De Novo Hybrid Assembly: An Optical Mapping Approach.</title>
        <authorList>
            <person name="Kananen K."/>
            <person name="Auerbach J.A."/>
            <person name="Kautto E."/>
            <person name="Blachly J.S."/>
        </authorList>
    </citation>
    <scope>NUCLEOTIDE SEQUENCE [LARGE SCALE GENOMIC DNA]</scope>
    <source>
        <strain evidence="2">B95-8</strain>
        <tissue evidence="2">Cell line</tissue>
    </source>
</reference>
<keyword evidence="3" id="KW-1185">Reference proteome</keyword>
<name>A0ABQ9USW6_SAGOE</name>
<evidence type="ECO:0000313" key="2">
    <source>
        <dbReference type="EMBL" id="KAK2100168.1"/>
    </source>
</evidence>
<gene>
    <name evidence="2" type="ORF">P7K49_021516</name>
</gene>
<feature type="region of interest" description="Disordered" evidence="1">
    <location>
        <begin position="80"/>
        <end position="123"/>
    </location>
</feature>
<accession>A0ABQ9USW6</accession>
<protein>
    <submittedName>
        <fullName evidence="2">Uncharacterized protein</fullName>
    </submittedName>
</protein>
<sequence length="123" mass="13465">MALFLHLLMEPATMGKEYQELDSGTALCLAGHSVILDCAMDTKQFYMNSMAPEESTSIIDFGSGCFQSISQNSVTDQVCQEPQQVKTPTDAPLGTASECLSSTPRGMQKRSPQHSLRWLESSK</sequence>
<dbReference type="EMBL" id="JASSZA010000010">
    <property type="protein sequence ID" value="KAK2100168.1"/>
    <property type="molecule type" value="Genomic_DNA"/>
</dbReference>
<organism evidence="2 3">
    <name type="scientific">Saguinus oedipus</name>
    <name type="common">Cotton-top tamarin</name>
    <name type="synonym">Oedipomidas oedipus</name>
    <dbReference type="NCBI Taxonomy" id="9490"/>
    <lineage>
        <taxon>Eukaryota</taxon>
        <taxon>Metazoa</taxon>
        <taxon>Chordata</taxon>
        <taxon>Craniata</taxon>
        <taxon>Vertebrata</taxon>
        <taxon>Euteleostomi</taxon>
        <taxon>Mammalia</taxon>
        <taxon>Eutheria</taxon>
        <taxon>Euarchontoglires</taxon>
        <taxon>Primates</taxon>
        <taxon>Haplorrhini</taxon>
        <taxon>Platyrrhini</taxon>
        <taxon>Cebidae</taxon>
        <taxon>Callitrichinae</taxon>
        <taxon>Saguinus</taxon>
    </lineage>
</organism>
<dbReference type="Proteomes" id="UP001266305">
    <property type="component" value="Unassembled WGS sequence"/>
</dbReference>
<evidence type="ECO:0000313" key="3">
    <source>
        <dbReference type="Proteomes" id="UP001266305"/>
    </source>
</evidence>